<evidence type="ECO:0000313" key="2">
    <source>
        <dbReference type="EMBL" id="CDN30394.1"/>
    </source>
</evidence>
<dbReference type="InterPro" id="IPR018547">
    <property type="entry name" value="AbiEi_C"/>
</dbReference>
<name>A0A060RAK3_9BACT</name>
<dbReference type="EMBL" id="HG934468">
    <property type="protein sequence ID" value="CDN30394.1"/>
    <property type="molecule type" value="Genomic_DNA"/>
</dbReference>
<accession>A0A060RAK3</accession>
<dbReference type="Proteomes" id="UP000027616">
    <property type="component" value="Chromosome I"/>
</dbReference>
<dbReference type="STRING" id="1433126.BN938_0288"/>
<organism evidence="2 3">
    <name type="scientific">Mucinivorans hirudinis</name>
    <dbReference type="NCBI Taxonomy" id="1433126"/>
    <lineage>
        <taxon>Bacteria</taxon>
        <taxon>Pseudomonadati</taxon>
        <taxon>Bacteroidota</taxon>
        <taxon>Bacteroidia</taxon>
        <taxon>Bacteroidales</taxon>
        <taxon>Rikenellaceae</taxon>
        <taxon>Mucinivorans</taxon>
    </lineage>
</organism>
<dbReference type="Pfam" id="PF09407">
    <property type="entry name" value="AbiEi_1"/>
    <property type="match status" value="1"/>
</dbReference>
<dbReference type="eggNOG" id="COG5340">
    <property type="taxonomic scope" value="Bacteria"/>
</dbReference>
<sequence length="266" mass="30573">MTIREWIKNKEIAGTSHFSIDEVQHTFENTPEQQIKNELYRLSSQGVITSIYRGFYVIIPVQYAAKGVIPPLYYIDQLMSNIGKPYYVSLLNAAELLGCAHQRPQRFYVTTIQPYATTSKSKNATLYWVYRKDIPESFLLTKNSETGTIRYSNAELTAVDILQYSSHIGGLSRASTLLYELTEITNFENKIEELLQFTTTATLQRLGYILDDILEESEQADVIYKQLIALNKRMVYVPLSNQAEESGEKNKKWKIDINIEIEVDDV</sequence>
<dbReference type="OrthoDB" id="42441at2"/>
<protein>
    <recommendedName>
        <fullName evidence="1">AbiEi antitoxin C-terminal domain-containing protein</fullName>
    </recommendedName>
</protein>
<dbReference type="KEGG" id="rbc:BN938_0288"/>
<feature type="domain" description="AbiEi antitoxin C-terminal" evidence="1">
    <location>
        <begin position="74"/>
        <end position="211"/>
    </location>
</feature>
<gene>
    <name evidence="2" type="ORF">BN938_0288</name>
</gene>
<dbReference type="AlphaFoldDB" id="A0A060RAK3"/>
<evidence type="ECO:0000259" key="1">
    <source>
        <dbReference type="Pfam" id="PF09407"/>
    </source>
</evidence>
<keyword evidence="3" id="KW-1185">Reference proteome</keyword>
<dbReference type="HOGENOM" id="CLU_084420_1_0_10"/>
<proteinExistence type="predicted"/>
<evidence type="ECO:0000313" key="3">
    <source>
        <dbReference type="Proteomes" id="UP000027616"/>
    </source>
</evidence>
<reference evidence="2 3" key="1">
    <citation type="journal article" date="2015" name="Genome Announc.">
        <title>Complete Genome Sequence of the Novel Leech Symbiont Mucinivorans hirudinis M3T.</title>
        <authorList>
            <person name="Nelson M.C."/>
            <person name="Bomar L."/>
            <person name="Graf J."/>
        </authorList>
    </citation>
    <scope>NUCLEOTIDE SEQUENCE [LARGE SCALE GENOMIC DNA]</scope>
    <source>
        <strain evidence="3">M3</strain>
    </source>
</reference>